<accession>A0A0F9MIR2</accession>
<reference evidence="1" key="1">
    <citation type="journal article" date="2015" name="Nature">
        <title>Complex archaea that bridge the gap between prokaryotes and eukaryotes.</title>
        <authorList>
            <person name="Spang A."/>
            <person name="Saw J.H."/>
            <person name="Jorgensen S.L."/>
            <person name="Zaremba-Niedzwiedzka K."/>
            <person name="Martijn J."/>
            <person name="Lind A.E."/>
            <person name="van Eijk R."/>
            <person name="Schleper C."/>
            <person name="Guy L."/>
            <person name="Ettema T.J."/>
        </authorList>
    </citation>
    <scope>NUCLEOTIDE SEQUENCE</scope>
</reference>
<comment type="caution">
    <text evidence="1">The sequence shown here is derived from an EMBL/GenBank/DDBJ whole genome shotgun (WGS) entry which is preliminary data.</text>
</comment>
<organism evidence="1">
    <name type="scientific">marine sediment metagenome</name>
    <dbReference type="NCBI Taxonomy" id="412755"/>
    <lineage>
        <taxon>unclassified sequences</taxon>
        <taxon>metagenomes</taxon>
        <taxon>ecological metagenomes</taxon>
    </lineage>
</organism>
<protein>
    <submittedName>
        <fullName evidence="1">Uncharacterized protein</fullName>
    </submittedName>
</protein>
<evidence type="ECO:0000313" key="1">
    <source>
        <dbReference type="EMBL" id="KKN07215.1"/>
    </source>
</evidence>
<dbReference type="AlphaFoldDB" id="A0A0F9MIR2"/>
<dbReference type="EMBL" id="LAZR01004594">
    <property type="protein sequence ID" value="KKN07215.1"/>
    <property type="molecule type" value="Genomic_DNA"/>
</dbReference>
<name>A0A0F9MIR2_9ZZZZ</name>
<proteinExistence type="predicted"/>
<gene>
    <name evidence="1" type="ORF">LCGC14_1069270</name>
</gene>
<sequence length="59" mass="7179">MTTYQYYRIPLDKHAENIARIIAGACGGEWSQNDIRMATRTYWEEIEKMWDKYDEEEEE</sequence>